<dbReference type="InterPro" id="IPR017853">
    <property type="entry name" value="GH"/>
</dbReference>
<dbReference type="Pfam" id="PF00232">
    <property type="entry name" value="Glyco_hydro_1"/>
    <property type="match status" value="1"/>
</dbReference>
<dbReference type="AlphaFoldDB" id="A0A060CFC2"/>
<dbReference type="GO" id="GO:0005975">
    <property type="term" value="P:carbohydrate metabolic process"/>
    <property type="evidence" value="ECO:0007669"/>
    <property type="project" value="InterPro"/>
</dbReference>
<reference evidence="1" key="1">
    <citation type="journal article" date="2013" name="Environ. Microbiol.">
        <title>Seasonally variable intestinal metagenomes of the red palm weevil (Rhynchophorus ferrugineus).</title>
        <authorList>
            <person name="Jia S."/>
            <person name="Zhang X."/>
            <person name="Zhang G."/>
            <person name="Yin A."/>
            <person name="Zhang S."/>
            <person name="Li F."/>
            <person name="Wang L."/>
            <person name="Zhao D."/>
            <person name="Yun Q."/>
            <person name="Tala"/>
            <person name="Wang J."/>
            <person name="Sun G."/>
            <person name="Baabdullah M."/>
            <person name="Yu X."/>
            <person name="Hu S."/>
            <person name="Al-Mssallem I.S."/>
            <person name="Yu J."/>
        </authorList>
    </citation>
    <scope>NUCLEOTIDE SEQUENCE</scope>
</reference>
<sequence length="77" mass="8319">MYVMVSSVITSEYGPANPVAGQQGNHNMMVAQARVMKMCHEMTEAKIGPAPNIALSYAASTKPEDVIAAQNFNAYRN</sequence>
<accession>A0A060CFC2</accession>
<name>A0A060CFC2_9STRE</name>
<dbReference type="EMBL" id="KF128001">
    <property type="protein sequence ID" value="AIA95363.1"/>
    <property type="molecule type" value="Genomic_DNA"/>
</dbReference>
<protein>
    <submittedName>
        <fullName evidence="1">CAZy families GH1 protein</fullName>
    </submittedName>
</protein>
<proteinExistence type="predicted"/>
<dbReference type="InterPro" id="IPR001360">
    <property type="entry name" value="Glyco_hydro_1"/>
</dbReference>
<dbReference type="Gene3D" id="3.20.20.80">
    <property type="entry name" value="Glycosidases"/>
    <property type="match status" value="1"/>
</dbReference>
<dbReference type="SUPFAM" id="SSF51445">
    <property type="entry name" value="(Trans)glycosidases"/>
    <property type="match status" value="1"/>
</dbReference>
<evidence type="ECO:0000313" key="1">
    <source>
        <dbReference type="EMBL" id="AIA95363.1"/>
    </source>
</evidence>
<dbReference type="GO" id="GO:0004553">
    <property type="term" value="F:hydrolase activity, hydrolyzing O-glycosyl compounds"/>
    <property type="evidence" value="ECO:0007669"/>
    <property type="project" value="InterPro"/>
</dbReference>
<organism evidence="1">
    <name type="scientific">uncultured Streptococcus sp</name>
    <dbReference type="NCBI Taxonomy" id="83427"/>
    <lineage>
        <taxon>Bacteria</taxon>
        <taxon>Bacillati</taxon>
        <taxon>Bacillota</taxon>
        <taxon>Bacilli</taxon>
        <taxon>Lactobacillales</taxon>
        <taxon>Streptococcaceae</taxon>
        <taxon>Streptococcus</taxon>
        <taxon>environmental samples</taxon>
    </lineage>
</organism>